<evidence type="ECO:0000313" key="9">
    <source>
        <dbReference type="Proteomes" id="UP000663852"/>
    </source>
</evidence>
<name>A0A815G1F6_ADIRI</name>
<dbReference type="GO" id="GO:0016020">
    <property type="term" value="C:membrane"/>
    <property type="evidence" value="ECO:0007669"/>
    <property type="project" value="UniProtKB-SubCell"/>
</dbReference>
<dbReference type="OrthoDB" id="10035295at2759"/>
<dbReference type="EMBL" id="CAJNOJ010000246">
    <property type="protein sequence ID" value="CAF1332685.1"/>
    <property type="molecule type" value="Genomic_DNA"/>
</dbReference>
<feature type="transmembrane region" description="Helical" evidence="5">
    <location>
        <begin position="128"/>
        <end position="149"/>
    </location>
</feature>
<dbReference type="GO" id="GO:0004930">
    <property type="term" value="F:G protein-coupled receptor activity"/>
    <property type="evidence" value="ECO:0007669"/>
    <property type="project" value="InterPro"/>
</dbReference>
<evidence type="ECO:0000313" key="7">
    <source>
        <dbReference type="EMBL" id="CAF1332685.1"/>
    </source>
</evidence>
<feature type="transmembrane region" description="Helical" evidence="5">
    <location>
        <begin position="48"/>
        <end position="70"/>
    </location>
</feature>
<keyword evidence="2 5" id="KW-0812">Transmembrane</keyword>
<dbReference type="PANTHER" id="PTHR46641">
    <property type="entry name" value="FMRFAMIDE RECEPTOR-RELATED"/>
    <property type="match status" value="1"/>
</dbReference>
<feature type="transmembrane region" description="Helical" evidence="5">
    <location>
        <begin position="258"/>
        <end position="286"/>
    </location>
</feature>
<dbReference type="SUPFAM" id="SSF81321">
    <property type="entry name" value="Family A G protein-coupled receptor-like"/>
    <property type="match status" value="1"/>
</dbReference>
<evidence type="ECO:0000259" key="6">
    <source>
        <dbReference type="PROSITE" id="PS50262"/>
    </source>
</evidence>
<accession>A0A815G1F6</accession>
<dbReference type="Gene3D" id="1.20.1070.10">
    <property type="entry name" value="Rhodopsin 7-helix transmembrane proteins"/>
    <property type="match status" value="1"/>
</dbReference>
<comment type="caution">
    <text evidence="7">The sequence shown here is derived from an EMBL/GenBank/DDBJ whole genome shotgun (WGS) entry which is preliminary data.</text>
</comment>
<comment type="subcellular location">
    <subcellularLocation>
        <location evidence="1">Membrane</location>
    </subcellularLocation>
</comment>
<dbReference type="PROSITE" id="PS50262">
    <property type="entry name" value="G_PROTEIN_RECEP_F1_2"/>
    <property type="match status" value="1"/>
</dbReference>
<evidence type="ECO:0000256" key="3">
    <source>
        <dbReference type="ARBA" id="ARBA00022989"/>
    </source>
</evidence>
<evidence type="ECO:0000256" key="1">
    <source>
        <dbReference type="ARBA" id="ARBA00004370"/>
    </source>
</evidence>
<dbReference type="EMBL" id="CAJNOJ010000246">
    <property type="protein sequence ID" value="CAF1332722.1"/>
    <property type="molecule type" value="Genomic_DNA"/>
</dbReference>
<gene>
    <name evidence="7" type="ORF">EDS130_LOCUS32279</name>
    <name evidence="8" type="ORF">EDS130_LOCUS32281</name>
</gene>
<sequence>MAISLVQLGIVLRQIIIPIIIFFGTLGNSLNIIILTRPALFKHACSRYFLILACTNLFSASVVLTFRLLSDGYQLDVTRTSAILCKMVSFFSQTSAISSSYMIVVTSVDRFCASSSSARLRMFSNVKVSRWVISFVLISIALFHVNTLVLTDLRSTDALGCRVRGDTVYKQVYIFIQIFVYVVIAPALMAIFGVLTIYNIKKSRVAPAAGARNRRTESQLASMLILQVSTNILLTGPAGFASLASVMPNTFSTTVDFFIAWVICQLFLYSSYTTPFFMYIISANIYRQEFIRLLRKIFCRYDHQQADILTNQITPMNS</sequence>
<feature type="domain" description="G-protein coupled receptors family 1 profile" evidence="6">
    <location>
        <begin position="27"/>
        <end position="279"/>
    </location>
</feature>
<dbReference type="AlphaFoldDB" id="A0A815G1F6"/>
<keyword evidence="3 5" id="KW-1133">Transmembrane helix</keyword>
<organism evidence="7 9">
    <name type="scientific">Adineta ricciae</name>
    <name type="common">Rotifer</name>
    <dbReference type="NCBI Taxonomy" id="249248"/>
    <lineage>
        <taxon>Eukaryota</taxon>
        <taxon>Metazoa</taxon>
        <taxon>Spiralia</taxon>
        <taxon>Gnathifera</taxon>
        <taxon>Rotifera</taxon>
        <taxon>Eurotatoria</taxon>
        <taxon>Bdelloidea</taxon>
        <taxon>Adinetida</taxon>
        <taxon>Adinetidae</taxon>
        <taxon>Adineta</taxon>
    </lineage>
</organism>
<feature type="transmembrane region" description="Helical" evidence="5">
    <location>
        <begin position="172"/>
        <end position="200"/>
    </location>
</feature>
<reference evidence="7" key="1">
    <citation type="submission" date="2021-02" db="EMBL/GenBank/DDBJ databases">
        <authorList>
            <person name="Nowell W R."/>
        </authorList>
    </citation>
    <scope>NUCLEOTIDE SEQUENCE</scope>
</reference>
<evidence type="ECO:0000256" key="4">
    <source>
        <dbReference type="ARBA" id="ARBA00023136"/>
    </source>
</evidence>
<feature type="transmembrane region" description="Helical" evidence="5">
    <location>
        <begin position="15"/>
        <end position="36"/>
    </location>
</feature>
<evidence type="ECO:0000256" key="2">
    <source>
        <dbReference type="ARBA" id="ARBA00022692"/>
    </source>
</evidence>
<protein>
    <recommendedName>
        <fullName evidence="6">G-protein coupled receptors family 1 profile domain-containing protein</fullName>
    </recommendedName>
</protein>
<feature type="transmembrane region" description="Helical" evidence="5">
    <location>
        <begin position="90"/>
        <end position="108"/>
    </location>
</feature>
<dbReference type="InterPro" id="IPR017452">
    <property type="entry name" value="GPCR_Rhodpsn_7TM"/>
</dbReference>
<feature type="transmembrane region" description="Helical" evidence="5">
    <location>
        <begin position="220"/>
        <end position="246"/>
    </location>
</feature>
<evidence type="ECO:0000313" key="8">
    <source>
        <dbReference type="EMBL" id="CAF1332722.1"/>
    </source>
</evidence>
<dbReference type="InterPro" id="IPR052954">
    <property type="entry name" value="GPCR-Ligand_Int"/>
</dbReference>
<keyword evidence="4 5" id="KW-0472">Membrane</keyword>
<dbReference type="InterPro" id="IPR000276">
    <property type="entry name" value="GPCR_Rhodpsn"/>
</dbReference>
<proteinExistence type="predicted"/>
<dbReference type="Pfam" id="PF00001">
    <property type="entry name" value="7tm_1"/>
    <property type="match status" value="1"/>
</dbReference>
<evidence type="ECO:0000256" key="5">
    <source>
        <dbReference type="SAM" id="Phobius"/>
    </source>
</evidence>
<dbReference type="PANTHER" id="PTHR46641:SF18">
    <property type="entry name" value="G-PROTEIN COUPLED RECEPTORS FAMILY 1 PROFILE DOMAIN-CONTAINING PROTEIN"/>
    <property type="match status" value="1"/>
</dbReference>
<dbReference type="Proteomes" id="UP000663852">
    <property type="component" value="Unassembled WGS sequence"/>
</dbReference>